<dbReference type="Pfam" id="PF07317">
    <property type="entry name" value="PilZN"/>
    <property type="match status" value="1"/>
</dbReference>
<dbReference type="KEGG" id="ypy:YPK_3286"/>
<dbReference type="GO" id="GO:0035438">
    <property type="term" value="F:cyclic-di-GMP binding"/>
    <property type="evidence" value="ECO:0007669"/>
    <property type="project" value="UniProtKB-UniRule"/>
</dbReference>
<comment type="function">
    <text evidence="4">Acts as a flagellar brake, regulating swimming and swarming in a bis-(3'-5') cyclic diguanylic acid (c-di-GMP)-dependent manner. Binds 1 c-di-GMP dimer per subunit. Increasing levels of c-di-GMP lead to decreased motility.</text>
</comment>
<comment type="similarity">
    <text evidence="4">Belongs to the YcgR family.</text>
</comment>
<comment type="subcellular location">
    <subcellularLocation>
        <location evidence="4">Bacterial flagellum basal body</location>
    </subcellularLocation>
</comment>
<proteinExistence type="inferred from homology"/>
<dbReference type="InterPro" id="IPR012349">
    <property type="entry name" value="Split_barrel_FMN-bd"/>
</dbReference>
<organism evidence="7">
    <name type="scientific">Yersinia pseudotuberculosis serotype O:3 (strain YPIII)</name>
    <dbReference type="NCBI Taxonomy" id="502800"/>
    <lineage>
        <taxon>Bacteria</taxon>
        <taxon>Pseudomonadati</taxon>
        <taxon>Pseudomonadota</taxon>
        <taxon>Gammaproteobacteria</taxon>
        <taxon>Enterobacterales</taxon>
        <taxon>Yersiniaceae</taxon>
        <taxon>Yersinia</taxon>
    </lineage>
</organism>
<keyword evidence="3 4" id="KW-0975">Bacterial flagellum</keyword>
<dbReference type="HAMAP" id="MF_01457">
    <property type="entry name" value="YcgR"/>
    <property type="match status" value="1"/>
</dbReference>
<dbReference type="GO" id="GO:0009425">
    <property type="term" value="C:bacterial-type flagellum basal body"/>
    <property type="evidence" value="ECO:0007669"/>
    <property type="project" value="UniProtKB-SubCell"/>
</dbReference>
<dbReference type="Gene3D" id="2.30.110.10">
    <property type="entry name" value="Electron Transport, Fmn-binding Protein, Chain A"/>
    <property type="match status" value="1"/>
</dbReference>
<evidence type="ECO:0000256" key="4">
    <source>
        <dbReference type="HAMAP-Rule" id="MF_01457"/>
    </source>
</evidence>
<dbReference type="SMR" id="A0A0H3B6J6"/>
<sequence>MGTVSETSKEQFVKKNKLAICAILRDLQKNDTAVMVTHARGQFISRILDIQPETNQFIFDFGSVENENVLALGAEQLTIIVEPTGAKIEFTCNKLKHVEYLSLPAFSSAIPEQLYFIQRREYFRVSIPQWPAYYCSGKFPDGTQYKYTLADISLGGMGLYAMKGSEFPLQGCSVLRDAAVDLCGFGLFKLDLQFIRALDKQVVNNKGETLTVQRLSFKFLRLSPIQEKGLQRAIFELEKQQTAKARKFQEGL</sequence>
<keyword evidence="2 4" id="KW-0547">Nucleotide-binding</keyword>
<gene>
    <name evidence="4" type="primary">ycgR</name>
    <name evidence="7" type="ordered locus">YPK_3286</name>
</gene>
<evidence type="ECO:0000313" key="7">
    <source>
        <dbReference type="EMBL" id="ACA69555.1"/>
    </source>
</evidence>
<protein>
    <recommendedName>
        <fullName evidence="4">Flagellar brake protein YcgR</fullName>
    </recommendedName>
    <alternativeName>
        <fullName evidence="4">Cyclic di-GMP binding protein YcgR</fullName>
    </alternativeName>
</protein>
<keyword evidence="1 4" id="KW-0973">c-di-GMP</keyword>
<evidence type="ECO:0000256" key="1">
    <source>
        <dbReference type="ARBA" id="ARBA00022636"/>
    </source>
</evidence>
<evidence type="ECO:0000259" key="5">
    <source>
        <dbReference type="Pfam" id="PF07238"/>
    </source>
</evidence>
<dbReference type="InterPro" id="IPR009926">
    <property type="entry name" value="T3SS_YcgR_PilZN"/>
</dbReference>
<dbReference type="AlphaFoldDB" id="A0A0H3B6J6"/>
<dbReference type="InterPro" id="IPR023787">
    <property type="entry name" value="T3SS_YcgR"/>
</dbReference>
<dbReference type="InterPro" id="IPR009875">
    <property type="entry name" value="PilZ_domain"/>
</dbReference>
<dbReference type="RefSeq" id="WP_011191847.1">
    <property type="nucleotide sequence ID" value="NZ_CP009792.1"/>
</dbReference>
<dbReference type="Gene3D" id="2.40.10.220">
    <property type="entry name" value="predicted glycosyltransferase like domains"/>
    <property type="match status" value="1"/>
</dbReference>
<dbReference type="GO" id="GO:0071945">
    <property type="term" value="P:regulation of bacterial-type flagellum-dependent cell motility by regulation of motor speed"/>
    <property type="evidence" value="ECO:0007669"/>
    <property type="project" value="UniProtKB-UniRule"/>
</dbReference>
<feature type="domain" description="PilZ" evidence="5">
    <location>
        <begin position="118"/>
        <end position="236"/>
    </location>
</feature>
<comment type="subunit">
    <text evidence="4">Monomer. Interacts with the flagellar basal bodies.</text>
</comment>
<feature type="domain" description="Type III secretion system flagellar brake protein YcgR PilZN" evidence="6">
    <location>
        <begin position="12"/>
        <end position="115"/>
    </location>
</feature>
<reference evidence="7" key="1">
    <citation type="submission" date="2008-02" db="EMBL/GenBank/DDBJ databases">
        <title>Complete sequence of Yersinia pseudotuberculosis YPIII.</title>
        <authorList>
            <consortium name="US DOE Joint Genome Institute"/>
            <person name="Challacombe J.F."/>
            <person name="Bruce D."/>
            <person name="Detter J.C."/>
            <person name="Green L."/>
            <person name="Land M."/>
            <person name="Munk C."/>
            <person name="Lindler L.E."/>
            <person name="Nikolich M.P."/>
            <person name="Brettin T."/>
        </authorList>
    </citation>
    <scope>NUCLEOTIDE SEQUENCE</scope>
    <source>
        <strain evidence="7">YPIII</strain>
    </source>
</reference>
<evidence type="ECO:0000256" key="2">
    <source>
        <dbReference type="ARBA" id="ARBA00022741"/>
    </source>
</evidence>
<evidence type="ECO:0000256" key="3">
    <source>
        <dbReference type="ARBA" id="ARBA00023143"/>
    </source>
</evidence>
<name>A0A0H3B6J6_YERPY</name>
<evidence type="ECO:0000259" key="6">
    <source>
        <dbReference type="Pfam" id="PF07317"/>
    </source>
</evidence>
<dbReference type="Pfam" id="PF07238">
    <property type="entry name" value="PilZ"/>
    <property type="match status" value="1"/>
</dbReference>
<dbReference type="GO" id="GO:0071973">
    <property type="term" value="P:bacterial-type flagellum-dependent cell motility"/>
    <property type="evidence" value="ECO:0007669"/>
    <property type="project" value="UniProtKB-UniRule"/>
</dbReference>
<dbReference type="EMBL" id="CP000950">
    <property type="protein sequence ID" value="ACA69555.1"/>
    <property type="molecule type" value="Genomic_DNA"/>
</dbReference>
<dbReference type="GeneID" id="49787039"/>
<accession>A0A0H3B6J6</accession>